<evidence type="ECO:0000259" key="3">
    <source>
        <dbReference type="Pfam" id="PF00501"/>
    </source>
</evidence>
<dbReference type="InterPro" id="IPR050237">
    <property type="entry name" value="ATP-dep_AMP-bd_enzyme"/>
</dbReference>
<dbReference type="FunFam" id="3.30.300.30:FF:000008">
    <property type="entry name" value="2,3-dihydroxybenzoate-AMP ligase"/>
    <property type="match status" value="1"/>
</dbReference>
<reference evidence="5 6" key="1">
    <citation type="submission" date="2016-10" db="EMBL/GenBank/DDBJ databases">
        <authorList>
            <person name="de Groot N.N."/>
        </authorList>
    </citation>
    <scope>NUCLEOTIDE SEQUENCE [LARGE SCALE GENOMIC DNA]</scope>
    <source>
        <strain evidence="5 6">CGMCC 1.10449</strain>
    </source>
</reference>
<dbReference type="CDD" id="cd17631">
    <property type="entry name" value="FACL_FadD13-like"/>
    <property type="match status" value="1"/>
</dbReference>
<dbReference type="Gene3D" id="3.40.50.12780">
    <property type="entry name" value="N-terminal domain of ligase-like"/>
    <property type="match status" value="1"/>
</dbReference>
<dbReference type="InterPro" id="IPR045851">
    <property type="entry name" value="AMP-bd_C_sf"/>
</dbReference>
<dbReference type="PANTHER" id="PTHR43767:SF1">
    <property type="entry name" value="NONRIBOSOMAL PEPTIDE SYNTHASE PES1 (EUROFUNG)-RELATED"/>
    <property type="match status" value="1"/>
</dbReference>
<accession>A0A1H1E4G7</accession>
<dbReference type="NCBIfam" id="NF004837">
    <property type="entry name" value="PRK06187.1"/>
    <property type="match status" value="1"/>
</dbReference>
<dbReference type="InterPro" id="IPR025110">
    <property type="entry name" value="AMP-bd_C"/>
</dbReference>
<keyword evidence="2" id="KW-0436">Ligase</keyword>
<dbReference type="Gene3D" id="3.30.300.30">
    <property type="match status" value="1"/>
</dbReference>
<name>A0A1H1E4G7_9BACI</name>
<evidence type="ECO:0000313" key="5">
    <source>
        <dbReference type="EMBL" id="SDQ83672.1"/>
    </source>
</evidence>
<organism evidence="5 6">
    <name type="scientific">Virgibacillus salinus</name>
    <dbReference type="NCBI Taxonomy" id="553311"/>
    <lineage>
        <taxon>Bacteria</taxon>
        <taxon>Bacillati</taxon>
        <taxon>Bacillota</taxon>
        <taxon>Bacilli</taxon>
        <taxon>Bacillales</taxon>
        <taxon>Bacillaceae</taxon>
        <taxon>Virgibacillus</taxon>
    </lineage>
</organism>
<dbReference type="GO" id="GO:0016878">
    <property type="term" value="F:acid-thiol ligase activity"/>
    <property type="evidence" value="ECO:0007669"/>
    <property type="project" value="UniProtKB-ARBA"/>
</dbReference>
<proteinExistence type="inferred from homology"/>
<dbReference type="Pfam" id="PF00501">
    <property type="entry name" value="AMP-binding"/>
    <property type="match status" value="1"/>
</dbReference>
<dbReference type="AlphaFoldDB" id="A0A1H1E4G7"/>
<dbReference type="Pfam" id="PF13193">
    <property type="entry name" value="AMP-binding_C"/>
    <property type="match status" value="1"/>
</dbReference>
<sequence length="534" mass="59355">MNTETNVHDELDKMLQRARRNTLGDLLARTRDRMPEKLAITYEGQRLNYAELDNLVNQTAHAFLADGMKKGDMVTVMSKNSLDFVIANFALARIGAVMIPINYMLSIEDVAYILEHAEVSAFIASEEYAPVLDKSSGRLEIRQRYLMDTLGAYEGELSSWVSLSDARDGRSNDFVDTDIADDDLAHVLYTSGTESRPKGVMLSHKSLVSEYVSSIVDGKMAAEDVAIHALPLYHSAQLHVFLGPSIYVGSSGIILGAASPEVILQTIEEEGATQLFAPPTVWIALLRHPDFDKRDLSTLEKCYYGAAIMPREILKELAERLPNAKFWNFYGQTEVAPLATALQPEDQLRKLGSAGVATLNVQTKIVDDDDKEVARGETGEIVHRTPHTMKGYLHDPEKTAEAFRGGWFHSGDLGVMDEEGYITIVDRKKDMINTGGVNVSSREVEETIYQMDGVSEVAVVSIPDPYWIEAVTAIIVPKKGANLTEEGVAEFCRERLSKFKVPKYVDFADELPKNPSGKVLKRSLRDKYEELGEK</sequence>
<dbReference type="PROSITE" id="PS00455">
    <property type="entry name" value="AMP_BINDING"/>
    <property type="match status" value="1"/>
</dbReference>
<gene>
    <name evidence="5" type="ORF">SAMN05216231_2722</name>
</gene>
<dbReference type="RefSeq" id="WP_254788775.1">
    <property type="nucleotide sequence ID" value="NZ_FNKD01000003.1"/>
</dbReference>
<dbReference type="InterPro" id="IPR042099">
    <property type="entry name" value="ANL_N_sf"/>
</dbReference>
<dbReference type="NCBIfam" id="NF006182">
    <property type="entry name" value="PRK08316.1"/>
    <property type="match status" value="1"/>
</dbReference>
<feature type="domain" description="AMP-binding enzyme C-terminal" evidence="4">
    <location>
        <begin position="443"/>
        <end position="518"/>
    </location>
</feature>
<evidence type="ECO:0000256" key="1">
    <source>
        <dbReference type="ARBA" id="ARBA00006432"/>
    </source>
</evidence>
<evidence type="ECO:0000313" key="6">
    <source>
        <dbReference type="Proteomes" id="UP000199444"/>
    </source>
</evidence>
<feature type="domain" description="AMP-dependent synthetase/ligase" evidence="3">
    <location>
        <begin position="29"/>
        <end position="393"/>
    </location>
</feature>
<dbReference type="InterPro" id="IPR020845">
    <property type="entry name" value="AMP-binding_CS"/>
</dbReference>
<dbReference type="PANTHER" id="PTHR43767">
    <property type="entry name" value="LONG-CHAIN-FATTY-ACID--COA LIGASE"/>
    <property type="match status" value="1"/>
</dbReference>
<dbReference type="SUPFAM" id="SSF56801">
    <property type="entry name" value="Acetyl-CoA synthetase-like"/>
    <property type="match status" value="1"/>
</dbReference>
<dbReference type="EMBL" id="FNKD01000003">
    <property type="protein sequence ID" value="SDQ83672.1"/>
    <property type="molecule type" value="Genomic_DNA"/>
</dbReference>
<comment type="similarity">
    <text evidence="1">Belongs to the ATP-dependent AMP-binding enzyme family.</text>
</comment>
<keyword evidence="6" id="KW-1185">Reference proteome</keyword>
<protein>
    <submittedName>
        <fullName evidence="5">Fatty-acyl-CoA synthase</fullName>
    </submittedName>
</protein>
<evidence type="ECO:0000259" key="4">
    <source>
        <dbReference type="Pfam" id="PF13193"/>
    </source>
</evidence>
<dbReference type="Proteomes" id="UP000199444">
    <property type="component" value="Unassembled WGS sequence"/>
</dbReference>
<evidence type="ECO:0000256" key="2">
    <source>
        <dbReference type="ARBA" id="ARBA00022598"/>
    </source>
</evidence>
<dbReference type="STRING" id="553311.SAMN05216231_2722"/>
<dbReference type="InterPro" id="IPR000873">
    <property type="entry name" value="AMP-dep_synth/lig_dom"/>
</dbReference>